<dbReference type="RefSeq" id="WP_149839180.1">
    <property type="nucleotide sequence ID" value="NZ_VUOC01000003.1"/>
</dbReference>
<feature type="chain" id="PRO_5022675463" evidence="1">
    <location>
        <begin position="19"/>
        <end position="128"/>
    </location>
</feature>
<dbReference type="EMBL" id="VUOC01000003">
    <property type="protein sequence ID" value="KAA2241673.1"/>
    <property type="molecule type" value="Genomic_DNA"/>
</dbReference>
<keyword evidence="3" id="KW-1185">Reference proteome</keyword>
<reference evidence="2 3" key="1">
    <citation type="submission" date="2019-09" db="EMBL/GenBank/DDBJ databases">
        <title>Chitinophaga ginsengihumi sp. nov., isolated from soil of ginseng rhizosphere.</title>
        <authorList>
            <person name="Lee J."/>
        </authorList>
    </citation>
    <scope>NUCLEOTIDE SEQUENCE [LARGE SCALE GENOMIC DNA]</scope>
    <source>
        <strain evidence="2 3">BN140078</strain>
    </source>
</reference>
<evidence type="ECO:0000313" key="2">
    <source>
        <dbReference type="EMBL" id="KAA2241673.1"/>
    </source>
</evidence>
<reference evidence="2 3" key="2">
    <citation type="submission" date="2019-09" db="EMBL/GenBank/DDBJ databases">
        <authorList>
            <person name="Jin C."/>
        </authorList>
    </citation>
    <scope>NUCLEOTIDE SEQUENCE [LARGE SCALE GENOMIC DNA]</scope>
    <source>
        <strain evidence="2 3">BN140078</strain>
    </source>
</reference>
<accession>A0A5B2VPJ8</accession>
<proteinExistence type="predicted"/>
<sequence length="128" mass="14809">MKKIILLIVLCMPLLARAQRIFVEPNPRGYEQPIINKLIEEKYKVVFKSDSADITIKCMTSAKKKYRAIGYLLAVSPKDGTILGESKRESARSNYYNGLEDPEYRMMRQLANKELKNLLYEISSDKKM</sequence>
<evidence type="ECO:0000256" key="1">
    <source>
        <dbReference type="SAM" id="SignalP"/>
    </source>
</evidence>
<protein>
    <submittedName>
        <fullName evidence="2">Uncharacterized protein</fullName>
    </submittedName>
</protein>
<comment type="caution">
    <text evidence="2">The sequence shown here is derived from an EMBL/GenBank/DDBJ whole genome shotgun (WGS) entry which is preliminary data.</text>
</comment>
<feature type="signal peptide" evidence="1">
    <location>
        <begin position="1"/>
        <end position="18"/>
    </location>
</feature>
<evidence type="ECO:0000313" key="3">
    <source>
        <dbReference type="Proteomes" id="UP000324611"/>
    </source>
</evidence>
<gene>
    <name evidence="2" type="ORF">F0L74_17500</name>
</gene>
<keyword evidence="1" id="KW-0732">Signal</keyword>
<name>A0A5B2VPJ8_9BACT</name>
<dbReference type="Proteomes" id="UP000324611">
    <property type="component" value="Unassembled WGS sequence"/>
</dbReference>
<dbReference type="AlphaFoldDB" id="A0A5B2VPJ8"/>
<organism evidence="2 3">
    <name type="scientific">Chitinophaga agrisoli</name>
    <dbReference type="NCBI Taxonomy" id="2607653"/>
    <lineage>
        <taxon>Bacteria</taxon>
        <taxon>Pseudomonadati</taxon>
        <taxon>Bacteroidota</taxon>
        <taxon>Chitinophagia</taxon>
        <taxon>Chitinophagales</taxon>
        <taxon>Chitinophagaceae</taxon>
        <taxon>Chitinophaga</taxon>
    </lineage>
</organism>